<proteinExistence type="predicted"/>
<reference evidence="2 3" key="1">
    <citation type="submission" date="2020-07" db="EMBL/GenBank/DDBJ databases">
        <title>Sequencing the genomes of 1000 actinobacteria strains.</title>
        <authorList>
            <person name="Klenk H.-P."/>
        </authorList>
    </citation>
    <scope>NUCLEOTIDE SEQUENCE [LARGE SCALE GENOMIC DNA]</scope>
    <source>
        <strain evidence="2 3">DSM 42178</strain>
    </source>
</reference>
<accession>A0A852ZZU9</accession>
<feature type="signal peptide" evidence="1">
    <location>
        <begin position="1"/>
        <end position="19"/>
    </location>
</feature>
<keyword evidence="1" id="KW-0732">Signal</keyword>
<protein>
    <recommendedName>
        <fullName evidence="4">Lipoprotein</fullName>
    </recommendedName>
</protein>
<gene>
    <name evidence="2" type="ORF">FHU37_003147</name>
</gene>
<evidence type="ECO:0000313" key="2">
    <source>
        <dbReference type="EMBL" id="NYI06204.1"/>
    </source>
</evidence>
<dbReference type="AlphaFoldDB" id="A0A852ZZU9"/>
<evidence type="ECO:0008006" key="4">
    <source>
        <dbReference type="Google" id="ProtNLM"/>
    </source>
</evidence>
<sequence length="234" mass="24531">MRMARALALFMALAPVVGCQSGGVSDQSSLPRCWGLLSDEDFDAVLPNSDSRQRSYSESGTLEGLESVGNVAECEAKYGTPGEDGYFVRVARDDYVNRAGEPFLSEVAGLGLYRLDVGGIGGLGITGSGALRGTILFPCETARWEGKGAGAGVSVYFDSDVPGENESDPAYHGDAVSVAHKLAQGLAEALECTNDTGLDVSEVEMTWVAGDELLREYRPEAEAPSPSAEAVPSP</sequence>
<evidence type="ECO:0000313" key="3">
    <source>
        <dbReference type="Proteomes" id="UP000567795"/>
    </source>
</evidence>
<dbReference type="EMBL" id="JACBZD010000001">
    <property type="protein sequence ID" value="NYI06204.1"/>
    <property type="molecule type" value="Genomic_DNA"/>
</dbReference>
<keyword evidence="3" id="KW-1185">Reference proteome</keyword>
<name>A0A852ZZU9_9ACTN</name>
<dbReference type="Proteomes" id="UP000567795">
    <property type="component" value="Unassembled WGS sequence"/>
</dbReference>
<dbReference type="RefSeq" id="WP_179814824.1">
    <property type="nucleotide sequence ID" value="NZ_JACBZD010000001.1"/>
</dbReference>
<evidence type="ECO:0000256" key="1">
    <source>
        <dbReference type="SAM" id="SignalP"/>
    </source>
</evidence>
<organism evidence="2 3">
    <name type="scientific">Allostreptomyces psammosilenae</name>
    <dbReference type="NCBI Taxonomy" id="1892865"/>
    <lineage>
        <taxon>Bacteria</taxon>
        <taxon>Bacillati</taxon>
        <taxon>Actinomycetota</taxon>
        <taxon>Actinomycetes</taxon>
        <taxon>Kitasatosporales</taxon>
        <taxon>Streptomycetaceae</taxon>
        <taxon>Allostreptomyces</taxon>
    </lineage>
</organism>
<comment type="caution">
    <text evidence="2">The sequence shown here is derived from an EMBL/GenBank/DDBJ whole genome shotgun (WGS) entry which is preliminary data.</text>
</comment>
<feature type="chain" id="PRO_5038613634" description="Lipoprotein" evidence="1">
    <location>
        <begin position="20"/>
        <end position="234"/>
    </location>
</feature>